<dbReference type="AlphaFoldDB" id="A0A1B1YA82"/>
<dbReference type="Proteomes" id="UP000092971">
    <property type="component" value="Chromosome"/>
</dbReference>
<gene>
    <name evidence="2" type="ORF">CSTERTH_00755</name>
</gene>
<evidence type="ECO:0000313" key="3">
    <source>
        <dbReference type="Proteomes" id="UP000092971"/>
    </source>
</evidence>
<feature type="transmembrane region" description="Helical" evidence="1">
    <location>
        <begin position="33"/>
        <end position="54"/>
    </location>
</feature>
<name>A0A1B1YA82_THEST</name>
<evidence type="ECO:0000313" key="2">
    <source>
        <dbReference type="EMBL" id="ANW97662.1"/>
    </source>
</evidence>
<feature type="transmembrane region" description="Helical" evidence="1">
    <location>
        <begin position="7"/>
        <end position="27"/>
    </location>
</feature>
<accession>A0A1B1YA82</accession>
<reference evidence="2 3" key="1">
    <citation type="submission" date="2016-02" db="EMBL/GenBank/DDBJ databases">
        <title>Comparison of Clostridium stercorarium subspecies using comparative genomics and transcriptomics.</title>
        <authorList>
            <person name="Schellenberg J."/>
            <person name="Thallinger G."/>
            <person name="Levin D.B."/>
            <person name="Zhang X."/>
            <person name="Alvare G."/>
            <person name="Fristensky B."/>
            <person name="Sparling R."/>
        </authorList>
    </citation>
    <scope>NUCLEOTIDE SEQUENCE [LARGE SCALE GENOMIC DNA]</scope>
    <source>
        <strain evidence="2 3">DSM 2910</strain>
    </source>
</reference>
<organism evidence="2 3">
    <name type="scientific">Thermoclostridium stercorarium subsp. thermolacticum DSM 2910</name>
    <dbReference type="NCBI Taxonomy" id="1121336"/>
    <lineage>
        <taxon>Bacteria</taxon>
        <taxon>Bacillati</taxon>
        <taxon>Bacillota</taxon>
        <taxon>Clostridia</taxon>
        <taxon>Eubacteriales</taxon>
        <taxon>Oscillospiraceae</taxon>
        <taxon>Thermoclostridium</taxon>
    </lineage>
</organism>
<dbReference type="EMBL" id="CP014672">
    <property type="protein sequence ID" value="ANW97662.1"/>
    <property type="molecule type" value="Genomic_DNA"/>
</dbReference>
<proteinExistence type="predicted"/>
<keyword evidence="1" id="KW-1133">Transmembrane helix</keyword>
<keyword evidence="1" id="KW-0472">Membrane</keyword>
<sequence>MKGKKAVSVLVSVVCAVIGILLIYSFVSMARSIIELVLGCGFAFLSVFNLYLTVKYSKNKTSKLQ</sequence>
<dbReference type="RefSeq" id="WP_015357888.1">
    <property type="nucleotide sequence ID" value="NZ_CP014672.1"/>
</dbReference>
<keyword evidence="1" id="KW-0812">Transmembrane</keyword>
<protein>
    <submittedName>
        <fullName evidence="2">Uncharacterized protein</fullName>
    </submittedName>
</protein>
<evidence type="ECO:0000256" key="1">
    <source>
        <dbReference type="SAM" id="Phobius"/>
    </source>
</evidence>